<organism evidence="4 5">
    <name type="scientific">Microbacterium elymi</name>
    <dbReference type="NCBI Taxonomy" id="2909587"/>
    <lineage>
        <taxon>Bacteria</taxon>
        <taxon>Bacillati</taxon>
        <taxon>Actinomycetota</taxon>
        <taxon>Actinomycetes</taxon>
        <taxon>Micrococcales</taxon>
        <taxon>Microbacteriaceae</taxon>
        <taxon>Microbacterium</taxon>
    </lineage>
</organism>
<feature type="domain" description="SHS2" evidence="3">
    <location>
        <begin position="5"/>
        <end position="167"/>
    </location>
</feature>
<evidence type="ECO:0000259" key="3">
    <source>
        <dbReference type="SMART" id="SM00842"/>
    </source>
</evidence>
<dbReference type="SMART" id="SM00842">
    <property type="entry name" value="FtsA"/>
    <property type="match status" value="1"/>
</dbReference>
<keyword evidence="2" id="KW-0812">Transmembrane</keyword>
<feature type="compositionally biased region" description="Basic residues" evidence="1">
    <location>
        <begin position="242"/>
        <end position="264"/>
    </location>
</feature>
<keyword evidence="5" id="KW-1185">Reference proteome</keyword>
<accession>A0ABY5NJ51</accession>
<evidence type="ECO:0000313" key="5">
    <source>
        <dbReference type="Proteomes" id="UP001054811"/>
    </source>
</evidence>
<dbReference type="InterPro" id="IPR005883">
    <property type="entry name" value="PilM"/>
</dbReference>
<dbReference type="CDD" id="cd24049">
    <property type="entry name" value="ASKHA_NBD_PilM"/>
    <property type="match status" value="1"/>
</dbReference>
<gene>
    <name evidence="4" type="primary">pilM</name>
    <name evidence="4" type="ORF">L2X98_33610</name>
</gene>
<dbReference type="InterPro" id="IPR050696">
    <property type="entry name" value="FtsA/MreB"/>
</dbReference>
<name>A0ABY5NJ51_9MICO</name>
<dbReference type="Pfam" id="PF11104">
    <property type="entry name" value="PilM_2"/>
    <property type="match status" value="1"/>
</dbReference>
<dbReference type="Proteomes" id="UP001054811">
    <property type="component" value="Chromosome"/>
</dbReference>
<feature type="compositionally biased region" description="Basic residues" evidence="1">
    <location>
        <begin position="272"/>
        <end position="294"/>
    </location>
</feature>
<dbReference type="EMBL" id="CP091139">
    <property type="protein sequence ID" value="UUT35181.1"/>
    <property type="molecule type" value="Genomic_DNA"/>
</dbReference>
<evidence type="ECO:0000256" key="1">
    <source>
        <dbReference type="SAM" id="MobiDB-lite"/>
    </source>
</evidence>
<dbReference type="PANTHER" id="PTHR32432:SF3">
    <property type="entry name" value="ETHANOLAMINE UTILIZATION PROTEIN EUTJ"/>
    <property type="match status" value="1"/>
</dbReference>
<proteinExistence type="predicted"/>
<dbReference type="SUPFAM" id="SSF53067">
    <property type="entry name" value="Actin-like ATPase domain"/>
    <property type="match status" value="1"/>
</dbReference>
<keyword evidence="2" id="KW-0472">Membrane</keyword>
<feature type="compositionally biased region" description="Basic residues" evidence="1">
    <location>
        <begin position="325"/>
        <end position="336"/>
    </location>
</feature>
<protein>
    <submittedName>
        <fullName evidence="4">Pilus assembly protein PilM</fullName>
    </submittedName>
</protein>
<dbReference type="InterPro" id="IPR043129">
    <property type="entry name" value="ATPase_NBD"/>
</dbReference>
<keyword evidence="2" id="KW-1133">Transmembrane helix</keyword>
<feature type="transmembrane region" description="Helical" evidence="2">
    <location>
        <begin position="378"/>
        <end position="399"/>
    </location>
</feature>
<evidence type="ECO:0000313" key="4">
    <source>
        <dbReference type="EMBL" id="UUT35181.1"/>
    </source>
</evidence>
<feature type="region of interest" description="Disordered" evidence="1">
    <location>
        <begin position="229"/>
        <end position="336"/>
    </location>
</feature>
<dbReference type="PANTHER" id="PTHR32432">
    <property type="entry name" value="CELL DIVISION PROTEIN FTSA-RELATED"/>
    <property type="match status" value="1"/>
</dbReference>
<evidence type="ECO:0000256" key="2">
    <source>
        <dbReference type="SAM" id="Phobius"/>
    </source>
</evidence>
<dbReference type="InterPro" id="IPR003494">
    <property type="entry name" value="SHS2_FtsA"/>
</dbReference>
<dbReference type="RefSeq" id="WP_259611734.1">
    <property type="nucleotide sequence ID" value="NZ_CP091139.2"/>
</dbReference>
<sequence length="560" mass="60384">MAKTIVGVEITEESVRAVELTRGGNPRIVAAGEIPLPPDAAKDSEVLDQDAVALALRQLWSRAGISAHNVTLGVGSRRIIVREHSTQAMSPQLLEQALPFQVQELLPVPVNQAVLDFYPMAQADGMLHGLLVAAVSETIEDLITTLAKAKLHVDAVDLVPFGLARAAKVLAEPGECLAVVHIGDHTSYVVVTVDGAPQFVRIIPADLETAAVAARMQAVAEADAILETVPPEQTPLRGPGRPARRIRLGRRDHRPRRPHPQHPRVPREPPRRGARRHRAPVRRRRRGARSRGRPRLGDRCATGAGHRRRGGPLALDRAGLGRPRPQPRRHRRHRPGRRALMAFSRAAALPGFNPVPRVNLLPRSEIERRDRSGLARRWLGGVVLAVVLVAAASAGTYALNVLADQRLATENARTTDLLGQLSGLSDVSKTRALQKDLETYRTQAMGTDVAWAPVFDKLEHLVPGNAQVTGWDMTTGALPADGDAPDTQAGVTATLTVTSTTPIDIVATVRGIRSAEGVIDADAVDLTAATADGEKPTYTYQLSATLDQTAYTGLYAKKEK</sequence>
<reference evidence="4" key="1">
    <citation type="submission" date="2022-01" db="EMBL/GenBank/DDBJ databases">
        <title>Microbacterium eymi and Microbacterium rhizovicinus sp. nov., isolated from the rhizospheric soil of Elymus tsukushiensis, a plant native to the Dokdo Islands, Republic of Korea.</title>
        <authorList>
            <person name="Hwang Y.J."/>
        </authorList>
    </citation>
    <scope>NUCLEOTIDE SEQUENCE</scope>
    <source>
        <strain evidence="4">KUDC0405</strain>
    </source>
</reference>
<dbReference type="Gene3D" id="3.30.420.40">
    <property type="match status" value="1"/>
</dbReference>